<dbReference type="InterPro" id="IPR036865">
    <property type="entry name" value="CRAL-TRIO_dom_sf"/>
</dbReference>
<dbReference type="SUPFAM" id="SSF52087">
    <property type="entry name" value="CRAL/TRIO domain"/>
    <property type="match status" value="1"/>
</dbReference>
<dbReference type="GO" id="GO:1902936">
    <property type="term" value="F:phosphatidylinositol bisphosphate binding"/>
    <property type="evidence" value="ECO:0007669"/>
    <property type="project" value="TreeGrafter"/>
</dbReference>
<evidence type="ECO:0000313" key="3">
    <source>
        <dbReference type="Proteomes" id="UP000078542"/>
    </source>
</evidence>
<keyword evidence="3" id="KW-1185">Reference proteome</keyword>
<dbReference type="PANTHER" id="PTHR10174:SF213">
    <property type="entry name" value="CRAL-TRIO DOMAIN-CONTAINING PROTEIN"/>
    <property type="match status" value="1"/>
</dbReference>
<evidence type="ECO:0000259" key="1">
    <source>
        <dbReference type="PROSITE" id="PS50191"/>
    </source>
</evidence>
<dbReference type="Proteomes" id="UP000078542">
    <property type="component" value="Unassembled WGS sequence"/>
</dbReference>
<dbReference type="OrthoDB" id="6432525at2759"/>
<dbReference type="PRINTS" id="PR00180">
    <property type="entry name" value="CRETINALDHBP"/>
</dbReference>
<dbReference type="SUPFAM" id="SSF46938">
    <property type="entry name" value="CRAL/TRIO N-terminal domain"/>
    <property type="match status" value="1"/>
</dbReference>
<dbReference type="AlphaFoldDB" id="A0A151IIJ0"/>
<feature type="domain" description="CRAL-TRIO" evidence="1">
    <location>
        <begin position="132"/>
        <end position="248"/>
    </location>
</feature>
<name>A0A151IIJ0_9HYME</name>
<dbReference type="STRING" id="456900.A0A151IIJ0"/>
<proteinExistence type="predicted"/>
<dbReference type="PROSITE" id="PS50191">
    <property type="entry name" value="CRAL_TRIO"/>
    <property type="match status" value="1"/>
</dbReference>
<accession>A0A151IIJ0</accession>
<organism evidence="2 3">
    <name type="scientific">Cyphomyrmex costatus</name>
    <dbReference type="NCBI Taxonomy" id="456900"/>
    <lineage>
        <taxon>Eukaryota</taxon>
        <taxon>Metazoa</taxon>
        <taxon>Ecdysozoa</taxon>
        <taxon>Arthropoda</taxon>
        <taxon>Hexapoda</taxon>
        <taxon>Insecta</taxon>
        <taxon>Pterygota</taxon>
        <taxon>Neoptera</taxon>
        <taxon>Endopterygota</taxon>
        <taxon>Hymenoptera</taxon>
        <taxon>Apocrita</taxon>
        <taxon>Aculeata</taxon>
        <taxon>Formicoidea</taxon>
        <taxon>Formicidae</taxon>
        <taxon>Myrmicinae</taxon>
        <taxon>Cyphomyrmex</taxon>
    </lineage>
</organism>
<dbReference type="InterPro" id="IPR036273">
    <property type="entry name" value="CRAL/TRIO_N_dom_sf"/>
</dbReference>
<dbReference type="EMBL" id="KQ977477">
    <property type="protein sequence ID" value="KYN02477.1"/>
    <property type="molecule type" value="Genomic_DNA"/>
</dbReference>
<dbReference type="SMART" id="SM00516">
    <property type="entry name" value="SEC14"/>
    <property type="match status" value="1"/>
</dbReference>
<dbReference type="PANTHER" id="PTHR10174">
    <property type="entry name" value="ALPHA-TOCOPHEROL TRANSFER PROTEIN-RELATED"/>
    <property type="match status" value="1"/>
</dbReference>
<reference evidence="2 3" key="1">
    <citation type="submission" date="2016-03" db="EMBL/GenBank/DDBJ databases">
        <title>Cyphomyrmex costatus WGS genome.</title>
        <authorList>
            <person name="Nygaard S."/>
            <person name="Hu H."/>
            <person name="Boomsma J."/>
            <person name="Zhang G."/>
        </authorList>
    </citation>
    <scope>NUCLEOTIDE SEQUENCE [LARGE SCALE GENOMIC DNA]</scope>
    <source>
        <strain evidence="2">MS0001</strain>
        <tissue evidence="2">Whole body</tissue>
    </source>
</reference>
<dbReference type="KEGG" id="ccoa:108774236"/>
<dbReference type="Gene3D" id="1.20.5.1200">
    <property type="entry name" value="Alpha-tocopherol transfer"/>
    <property type="match status" value="1"/>
</dbReference>
<dbReference type="CDD" id="cd00170">
    <property type="entry name" value="SEC14"/>
    <property type="match status" value="1"/>
</dbReference>
<dbReference type="Pfam" id="PF00650">
    <property type="entry name" value="CRAL_TRIO"/>
    <property type="match status" value="1"/>
</dbReference>
<dbReference type="InterPro" id="IPR001251">
    <property type="entry name" value="CRAL-TRIO_dom"/>
</dbReference>
<sequence length="302" mass="35302">MSLPIRYVSIEEQCKQNPQLKMSDLQILKNWMEKQPHLPRVEMLYLILFLHSNYYRIEPTKKTIDNFYTIRTLLPEVFSNRDPIAWKELRKAFSIMAAVPLERKTKEGYVMTFNKFLDSNPNKFDYYECMKYLLMTCEVQTVLEGTNEGLVIILDATGLSFSHIASINLMGLKKVLFYVQEAAPVRLKAFHILNTIPIVDTLLNLIKPFLKKELMDLLHFHSSMETVKKFLPIEALPNEYGGKAGPIEELATKHIKLLEEFRDWFQYDEVYRRVNESLRVGKCESTENLFGVDGSFKKLELD</sequence>
<evidence type="ECO:0000313" key="2">
    <source>
        <dbReference type="EMBL" id="KYN02477.1"/>
    </source>
</evidence>
<dbReference type="GO" id="GO:0016020">
    <property type="term" value="C:membrane"/>
    <property type="evidence" value="ECO:0007669"/>
    <property type="project" value="TreeGrafter"/>
</dbReference>
<protein>
    <submittedName>
        <fullName evidence="2">Alpha-tocopherol transfer protein-like protein</fullName>
    </submittedName>
</protein>
<dbReference type="Gene3D" id="3.40.525.10">
    <property type="entry name" value="CRAL-TRIO lipid binding domain"/>
    <property type="match status" value="1"/>
</dbReference>
<gene>
    <name evidence="2" type="ORF">ALC62_06709</name>
</gene>